<feature type="transmembrane region" description="Helical" evidence="7">
    <location>
        <begin position="155"/>
        <end position="173"/>
    </location>
</feature>
<evidence type="ECO:0000256" key="3">
    <source>
        <dbReference type="ARBA" id="ARBA00022692"/>
    </source>
</evidence>
<feature type="transmembrane region" description="Helical" evidence="7">
    <location>
        <begin position="16"/>
        <end position="40"/>
    </location>
</feature>
<evidence type="ECO:0000313" key="10">
    <source>
        <dbReference type="Proteomes" id="UP000234462"/>
    </source>
</evidence>
<gene>
    <name evidence="9" type="ORF">BJEO58_01470</name>
</gene>
<feature type="transmembrane region" description="Helical" evidence="7">
    <location>
        <begin position="124"/>
        <end position="143"/>
    </location>
</feature>
<dbReference type="PANTHER" id="PTHR43731:SF14">
    <property type="entry name" value="PRESENILIN-ASSOCIATED RHOMBOID-LIKE PROTEIN, MITOCHONDRIAL"/>
    <property type="match status" value="1"/>
</dbReference>
<keyword evidence="9" id="KW-0645">Protease</keyword>
<dbReference type="InterPro" id="IPR022764">
    <property type="entry name" value="Peptidase_S54_rhomboid_dom"/>
</dbReference>
<dbReference type="GO" id="GO:0004252">
    <property type="term" value="F:serine-type endopeptidase activity"/>
    <property type="evidence" value="ECO:0007669"/>
    <property type="project" value="InterPro"/>
</dbReference>
<dbReference type="EMBL" id="FXZM01000006">
    <property type="protein sequence ID" value="SMY11878.1"/>
    <property type="molecule type" value="Genomic_DNA"/>
</dbReference>
<feature type="domain" description="Peptidase S54 rhomboid" evidence="8">
    <location>
        <begin position="58"/>
        <end position="191"/>
    </location>
</feature>
<protein>
    <submittedName>
        <fullName evidence="9">Membrane associated serine protease, rhomboid family</fullName>
    </submittedName>
</protein>
<evidence type="ECO:0000256" key="1">
    <source>
        <dbReference type="ARBA" id="ARBA00004141"/>
    </source>
</evidence>
<feature type="transmembrane region" description="Helical" evidence="7">
    <location>
        <begin position="179"/>
        <end position="196"/>
    </location>
</feature>
<keyword evidence="5 7" id="KW-1133">Transmembrane helix</keyword>
<comment type="subcellular location">
    <subcellularLocation>
        <location evidence="1">Membrane</location>
        <topology evidence="1">Multi-pass membrane protein</topology>
    </subcellularLocation>
</comment>
<comment type="similarity">
    <text evidence="2">Belongs to the peptidase S54 family.</text>
</comment>
<feature type="transmembrane region" description="Helical" evidence="7">
    <location>
        <begin position="98"/>
        <end position="118"/>
    </location>
</feature>
<dbReference type="InterPro" id="IPR050925">
    <property type="entry name" value="Rhomboid_protease_S54"/>
</dbReference>
<keyword evidence="4" id="KW-0378">Hydrolase</keyword>
<dbReference type="SUPFAM" id="SSF144091">
    <property type="entry name" value="Rhomboid-like"/>
    <property type="match status" value="1"/>
</dbReference>
<proteinExistence type="inferred from homology"/>
<evidence type="ECO:0000313" key="9">
    <source>
        <dbReference type="EMBL" id="SMY11878.1"/>
    </source>
</evidence>
<evidence type="ECO:0000256" key="6">
    <source>
        <dbReference type="ARBA" id="ARBA00023136"/>
    </source>
</evidence>
<dbReference type="PANTHER" id="PTHR43731">
    <property type="entry name" value="RHOMBOID PROTEASE"/>
    <property type="match status" value="1"/>
</dbReference>
<dbReference type="InterPro" id="IPR035952">
    <property type="entry name" value="Rhomboid-like_sf"/>
</dbReference>
<accession>A0A2H1L4P3</accession>
<name>A0A2H1L4P3_9MICO</name>
<dbReference type="Gene3D" id="1.20.1540.10">
    <property type="entry name" value="Rhomboid-like"/>
    <property type="match status" value="1"/>
</dbReference>
<feature type="transmembrane region" description="Helical" evidence="7">
    <location>
        <begin position="208"/>
        <end position="231"/>
    </location>
</feature>
<dbReference type="Pfam" id="PF01694">
    <property type="entry name" value="Rhomboid"/>
    <property type="match status" value="1"/>
</dbReference>
<dbReference type="OrthoDB" id="9807874at2"/>
<evidence type="ECO:0000259" key="8">
    <source>
        <dbReference type="Pfam" id="PF01694"/>
    </source>
</evidence>
<keyword evidence="6 7" id="KW-0472">Membrane</keyword>
<dbReference type="RefSeq" id="WP_101588842.1">
    <property type="nucleotide sequence ID" value="NZ_FXZM01000006.1"/>
</dbReference>
<sequence>MTHPSPPPARRPRTGILAGAPVTQAIVIVTVACWLVGRIPGAEPGRLLGFSPLLSAAEPWRALTVMVVHADMLHLLFNMVGVLLFGSFVERSLGHARFLAVYLLSGLGGSAAVLLLAAPYEPGWFSLHVGASGALFGLLGVVLTPTRSLDRNWGGAAVFLVLNVIYSAVSPGISWESHTGGVVVGFALGCAALLPRRGGQHPTRDRAVTVWFWAAAGVLLATMIVAVLPGLRASALMTG</sequence>
<dbReference type="GO" id="GO:0006508">
    <property type="term" value="P:proteolysis"/>
    <property type="evidence" value="ECO:0007669"/>
    <property type="project" value="UniProtKB-KW"/>
</dbReference>
<evidence type="ECO:0000256" key="2">
    <source>
        <dbReference type="ARBA" id="ARBA00009045"/>
    </source>
</evidence>
<keyword evidence="3 7" id="KW-0812">Transmembrane</keyword>
<evidence type="ECO:0000256" key="5">
    <source>
        <dbReference type="ARBA" id="ARBA00022989"/>
    </source>
</evidence>
<evidence type="ECO:0000256" key="4">
    <source>
        <dbReference type="ARBA" id="ARBA00022801"/>
    </source>
</evidence>
<dbReference type="Proteomes" id="UP000234462">
    <property type="component" value="Unassembled WGS sequence"/>
</dbReference>
<dbReference type="GO" id="GO:0016020">
    <property type="term" value="C:membrane"/>
    <property type="evidence" value="ECO:0007669"/>
    <property type="project" value="UniProtKB-SubCell"/>
</dbReference>
<organism evidence="9 10">
    <name type="scientific">Brevibacterium jeotgali</name>
    <dbReference type="NCBI Taxonomy" id="1262550"/>
    <lineage>
        <taxon>Bacteria</taxon>
        <taxon>Bacillati</taxon>
        <taxon>Actinomycetota</taxon>
        <taxon>Actinomycetes</taxon>
        <taxon>Micrococcales</taxon>
        <taxon>Brevibacteriaceae</taxon>
        <taxon>Brevibacterium</taxon>
    </lineage>
</organism>
<keyword evidence="10" id="KW-1185">Reference proteome</keyword>
<reference evidence="10" key="1">
    <citation type="submission" date="2017-03" db="EMBL/GenBank/DDBJ databases">
        <authorList>
            <person name="Monnet C."/>
        </authorList>
    </citation>
    <scope>NUCLEOTIDE SEQUENCE [LARGE SCALE GENOMIC DNA]</scope>
    <source>
        <strain evidence="10">SJ5-8</strain>
    </source>
</reference>
<evidence type="ECO:0000256" key="7">
    <source>
        <dbReference type="SAM" id="Phobius"/>
    </source>
</evidence>
<dbReference type="AlphaFoldDB" id="A0A2H1L4P3"/>